<reference evidence="11" key="1">
    <citation type="submission" date="2016-10" db="EMBL/GenBank/DDBJ databases">
        <authorList>
            <person name="Varghese N."/>
            <person name="Submissions S."/>
        </authorList>
    </citation>
    <scope>NUCLEOTIDE SEQUENCE [LARGE SCALE GENOMIC DNA]</scope>
    <source>
        <strain evidence="11">DSM 18579</strain>
    </source>
</reference>
<dbReference type="Gene3D" id="4.10.520.10">
    <property type="entry name" value="IHF-like DNA-binding proteins"/>
    <property type="match status" value="1"/>
</dbReference>
<accession>A0A1H9YNL6</accession>
<dbReference type="InterPro" id="IPR020816">
    <property type="entry name" value="Histone-like_DNA-bd_CS"/>
</dbReference>
<gene>
    <name evidence="10" type="ORF">SAMN02583745_00272</name>
</gene>
<comment type="similarity">
    <text evidence="2 9">Belongs to the bacterial histone-like protein family.</text>
</comment>
<proteinExistence type="inferred from homology"/>
<comment type="subunit">
    <text evidence="3">Heterodimer of an alpha and a beta chain.</text>
</comment>
<dbReference type="GO" id="GO:0006270">
    <property type="term" value="P:DNA replication initiation"/>
    <property type="evidence" value="ECO:0007669"/>
    <property type="project" value="UniProtKB-ARBA"/>
</dbReference>
<dbReference type="InterPro" id="IPR010992">
    <property type="entry name" value="IHF-like_DNA-bd_dom_sf"/>
</dbReference>
<evidence type="ECO:0000256" key="1">
    <source>
        <dbReference type="ARBA" id="ARBA00003819"/>
    </source>
</evidence>
<dbReference type="GO" id="GO:0030261">
    <property type="term" value="P:chromosome condensation"/>
    <property type="evidence" value="ECO:0007669"/>
    <property type="project" value="UniProtKB-KW"/>
</dbReference>
<organism evidence="10 11">
    <name type="scientific">Thorsellia anophelis DSM 18579</name>
    <dbReference type="NCBI Taxonomy" id="1123402"/>
    <lineage>
        <taxon>Bacteria</taxon>
        <taxon>Pseudomonadati</taxon>
        <taxon>Pseudomonadota</taxon>
        <taxon>Gammaproteobacteria</taxon>
        <taxon>Enterobacterales</taxon>
        <taxon>Thorselliaceae</taxon>
        <taxon>Thorsellia</taxon>
    </lineage>
</organism>
<keyword evidence="5 10" id="KW-0238">DNA-binding</keyword>
<dbReference type="GO" id="GO:0030527">
    <property type="term" value="F:structural constituent of chromatin"/>
    <property type="evidence" value="ECO:0007669"/>
    <property type="project" value="InterPro"/>
</dbReference>
<comment type="function">
    <text evidence="1">Histone-like DNA-binding protein which is capable of wrapping DNA to stabilize it, and thus to prevent its denaturation under extreme environmental conditions.</text>
</comment>
<dbReference type="Pfam" id="PF00216">
    <property type="entry name" value="Bac_DNA_binding"/>
    <property type="match status" value="1"/>
</dbReference>
<evidence type="ECO:0000256" key="3">
    <source>
        <dbReference type="ARBA" id="ARBA00011870"/>
    </source>
</evidence>
<dbReference type="PANTHER" id="PTHR33175">
    <property type="entry name" value="DNA-BINDING PROTEIN HU"/>
    <property type="match status" value="1"/>
</dbReference>
<dbReference type="FunFam" id="4.10.520.10:FF:000001">
    <property type="entry name" value="DNA-binding protein HU"/>
    <property type="match status" value="1"/>
</dbReference>
<evidence type="ECO:0000313" key="10">
    <source>
        <dbReference type="EMBL" id="SES70665.1"/>
    </source>
</evidence>
<name>A0A1H9YNL6_9GAMM</name>
<dbReference type="GO" id="GO:1990103">
    <property type="term" value="C:DnaA-HU complex"/>
    <property type="evidence" value="ECO:0007669"/>
    <property type="project" value="UniProtKB-ARBA"/>
</dbReference>
<keyword evidence="4" id="KW-0226">DNA condensation</keyword>
<dbReference type="InterPro" id="IPR000119">
    <property type="entry name" value="Hist_DNA-bd"/>
</dbReference>
<evidence type="ECO:0000256" key="7">
    <source>
        <dbReference type="ARBA" id="ARBA00041399"/>
    </source>
</evidence>
<dbReference type="PRINTS" id="PR01727">
    <property type="entry name" value="DNABINDINGHU"/>
</dbReference>
<dbReference type="GO" id="GO:0003677">
    <property type="term" value="F:DNA binding"/>
    <property type="evidence" value="ECO:0007669"/>
    <property type="project" value="UniProtKB-KW"/>
</dbReference>
<evidence type="ECO:0000256" key="9">
    <source>
        <dbReference type="RuleBase" id="RU003939"/>
    </source>
</evidence>
<dbReference type="AlphaFoldDB" id="A0A1H9YNL6"/>
<dbReference type="OrthoDB" id="9799835at2"/>
<protein>
    <recommendedName>
        <fullName evidence="6">DNA-binding protein HU-beta</fullName>
    </recommendedName>
    <alternativeName>
        <fullName evidence="7">HU-1</fullName>
    </alternativeName>
    <alternativeName>
        <fullName evidence="8">NS1</fullName>
    </alternativeName>
</protein>
<dbReference type="GO" id="GO:1990178">
    <property type="term" value="C:HU-DNA complex"/>
    <property type="evidence" value="ECO:0007669"/>
    <property type="project" value="UniProtKB-ARBA"/>
</dbReference>
<dbReference type="RefSeq" id="WP_093317039.1">
    <property type="nucleotide sequence ID" value="NZ_FOHV01000002.1"/>
</dbReference>
<evidence type="ECO:0000256" key="2">
    <source>
        <dbReference type="ARBA" id="ARBA00010529"/>
    </source>
</evidence>
<dbReference type="EMBL" id="FOHV01000002">
    <property type="protein sequence ID" value="SES70665.1"/>
    <property type="molecule type" value="Genomic_DNA"/>
</dbReference>
<dbReference type="SMART" id="SM00411">
    <property type="entry name" value="BHL"/>
    <property type="match status" value="1"/>
</dbReference>
<evidence type="ECO:0000256" key="5">
    <source>
        <dbReference type="ARBA" id="ARBA00023125"/>
    </source>
</evidence>
<dbReference type="STRING" id="1123402.SAMN02583745_00272"/>
<dbReference type="GO" id="GO:0006351">
    <property type="term" value="P:DNA-templated transcription"/>
    <property type="evidence" value="ECO:0007669"/>
    <property type="project" value="UniProtKB-ARBA"/>
</dbReference>
<evidence type="ECO:0000256" key="6">
    <source>
        <dbReference type="ARBA" id="ARBA00040491"/>
    </source>
</evidence>
<evidence type="ECO:0000256" key="8">
    <source>
        <dbReference type="ARBA" id="ARBA00041875"/>
    </source>
</evidence>
<dbReference type="GO" id="GO:0042802">
    <property type="term" value="F:identical protein binding"/>
    <property type="evidence" value="ECO:0007669"/>
    <property type="project" value="UniProtKB-ARBA"/>
</dbReference>
<evidence type="ECO:0000313" key="11">
    <source>
        <dbReference type="Proteomes" id="UP000242642"/>
    </source>
</evidence>
<dbReference type="PANTHER" id="PTHR33175:SF3">
    <property type="entry name" value="DNA-BINDING PROTEIN HU-BETA"/>
    <property type="match status" value="1"/>
</dbReference>
<dbReference type="Proteomes" id="UP000242642">
    <property type="component" value="Unassembled WGS sequence"/>
</dbReference>
<evidence type="ECO:0000256" key="4">
    <source>
        <dbReference type="ARBA" id="ARBA00023067"/>
    </source>
</evidence>
<keyword evidence="11" id="KW-1185">Reference proteome</keyword>
<sequence length="90" mass="9466">MNKTELVDSVAEQAGITKAEAKNAIDLTLAAISETLQKGDTVQLIGFGSFKVNNRQARTGRNPKTGAEIQIPASKVPAFVAGKALKEAVK</sequence>
<dbReference type="CDD" id="cd13831">
    <property type="entry name" value="HU"/>
    <property type="match status" value="1"/>
</dbReference>
<dbReference type="GO" id="GO:0005829">
    <property type="term" value="C:cytosol"/>
    <property type="evidence" value="ECO:0007669"/>
    <property type="project" value="TreeGrafter"/>
</dbReference>
<dbReference type="PROSITE" id="PS00045">
    <property type="entry name" value="HISTONE_LIKE"/>
    <property type="match status" value="1"/>
</dbReference>
<dbReference type="SUPFAM" id="SSF47729">
    <property type="entry name" value="IHF-like DNA-binding proteins"/>
    <property type="match status" value="1"/>
</dbReference>